<gene>
    <name evidence="1" type="ORF">IBLFYP30_02036</name>
</gene>
<dbReference type="InterPro" id="IPR015943">
    <property type="entry name" value="WD40/YVTN_repeat-like_dom_sf"/>
</dbReference>
<evidence type="ECO:0000313" key="1">
    <source>
        <dbReference type="EMBL" id="VYU21489.1"/>
    </source>
</evidence>
<reference evidence="1" key="1">
    <citation type="submission" date="2019-11" db="EMBL/GenBank/DDBJ databases">
        <authorList>
            <person name="Feng L."/>
        </authorList>
    </citation>
    <scope>NUCLEOTIDE SEQUENCE</scope>
    <source>
        <strain evidence="1">IbartlettiiLFYP30</strain>
    </source>
</reference>
<dbReference type="AlphaFoldDB" id="A0A6N3D390"/>
<dbReference type="SUPFAM" id="SSF51004">
    <property type="entry name" value="C-terminal (heme d1) domain of cytochrome cd1-nitrite reductase"/>
    <property type="match status" value="1"/>
</dbReference>
<dbReference type="EMBL" id="CACRUE010000031">
    <property type="protein sequence ID" value="VYU21489.1"/>
    <property type="molecule type" value="Genomic_DNA"/>
</dbReference>
<organism evidence="1">
    <name type="scientific">Intestinibacter bartlettii</name>
    <dbReference type="NCBI Taxonomy" id="261299"/>
    <lineage>
        <taxon>Bacteria</taxon>
        <taxon>Bacillati</taxon>
        <taxon>Bacillota</taxon>
        <taxon>Clostridia</taxon>
        <taxon>Peptostreptococcales</taxon>
        <taxon>Peptostreptococcaceae</taxon>
        <taxon>Intestinibacter</taxon>
    </lineage>
</organism>
<accession>A0A6N3D390</accession>
<dbReference type="RefSeq" id="WP_024037928.1">
    <property type="nucleotide sequence ID" value="NZ_CACRUE010000031.1"/>
</dbReference>
<dbReference type="PANTHER" id="PTHR47197">
    <property type="entry name" value="PROTEIN NIRF"/>
    <property type="match status" value="1"/>
</dbReference>
<dbReference type="InterPro" id="IPR051200">
    <property type="entry name" value="Host-pathogen_enzymatic-act"/>
</dbReference>
<sequence length="288" mass="33244">MKIYISNYLSHSISIINYETLETEREIILNNNIYPHHFCVDKEENKIFIPSLINGTLYAVDIISGKILDSISVGGSLSQIFIHEDELFVSNEDTNSIYIINKYTLEPVTMISVDDMPHGFSYHEKNNRLYVPCINSIVCIDIENKSIYKKIDTDFKAWHLEIDEKKEEIYVSTLDGKLVILKEEDLEIVNTFYELLLPVQIKFNYSDNRVYISDLGYNQIKILDYKLGKYIGKIKINGIPQGLEISNDYSRLFVSDTENGEIKVFDTKTNQLMKSIHVGKEPTTIVCL</sequence>
<dbReference type="Gene3D" id="2.130.10.10">
    <property type="entry name" value="YVTN repeat-like/Quinoprotein amine dehydrogenase"/>
    <property type="match status" value="2"/>
</dbReference>
<dbReference type="PANTHER" id="PTHR47197:SF3">
    <property type="entry name" value="DIHYDRO-HEME D1 DEHYDROGENASE"/>
    <property type="match status" value="1"/>
</dbReference>
<proteinExistence type="predicted"/>
<protein>
    <submittedName>
        <fullName evidence="1">NHL repeat protein</fullName>
    </submittedName>
</protein>
<dbReference type="InterPro" id="IPR011048">
    <property type="entry name" value="Haem_d1_sf"/>
</dbReference>
<name>A0A6N3D390_9FIRM</name>